<feature type="transmembrane region" description="Helical" evidence="2">
    <location>
        <begin position="254"/>
        <end position="273"/>
    </location>
</feature>
<dbReference type="RefSeq" id="WP_014801460.1">
    <property type="nucleotide sequence ID" value="NC_018020.1"/>
</dbReference>
<dbReference type="InterPro" id="IPR001932">
    <property type="entry name" value="PPM-type_phosphatase-like_dom"/>
</dbReference>
<feature type="transmembrane region" description="Helical" evidence="2">
    <location>
        <begin position="29"/>
        <end position="51"/>
    </location>
</feature>
<dbReference type="InterPro" id="IPR011990">
    <property type="entry name" value="TPR-like_helical_dom_sf"/>
</dbReference>
<dbReference type="Gene3D" id="3.60.40.10">
    <property type="entry name" value="PPM-type phosphatase domain"/>
    <property type="match status" value="1"/>
</dbReference>
<reference evidence="4 5" key="1">
    <citation type="submission" date="2012-06" db="EMBL/GenBank/DDBJ databases">
        <title>The complete chromosome of genome of Turneriella parva DSM 21527.</title>
        <authorList>
            <consortium name="US DOE Joint Genome Institute (JGI-PGF)"/>
            <person name="Lucas S."/>
            <person name="Han J."/>
            <person name="Lapidus A."/>
            <person name="Bruce D."/>
            <person name="Goodwin L."/>
            <person name="Pitluck S."/>
            <person name="Peters L."/>
            <person name="Kyrpides N."/>
            <person name="Mavromatis K."/>
            <person name="Ivanova N."/>
            <person name="Mikhailova N."/>
            <person name="Chertkov O."/>
            <person name="Detter J.C."/>
            <person name="Tapia R."/>
            <person name="Han C."/>
            <person name="Land M."/>
            <person name="Hauser L."/>
            <person name="Markowitz V."/>
            <person name="Cheng J.-F."/>
            <person name="Hugenholtz P."/>
            <person name="Woyke T."/>
            <person name="Wu D."/>
            <person name="Gronow S."/>
            <person name="Wellnitz S."/>
            <person name="Brambilla E."/>
            <person name="Klenk H.-P."/>
            <person name="Eisen J.A."/>
        </authorList>
    </citation>
    <scope>NUCLEOTIDE SEQUENCE [LARGE SCALE GENOMIC DNA]</scope>
    <source>
        <strain evidence="5">ATCC BAA-1111 / DSM 21527 / NCTC 11395 / H</strain>
    </source>
</reference>
<gene>
    <name evidence="4" type="ordered locus">Turpa_0279</name>
</gene>
<organism evidence="4 5">
    <name type="scientific">Turneriella parva (strain ATCC BAA-1111 / DSM 21527 / NCTC 11395 / H)</name>
    <name type="common">Leptospira parva</name>
    <dbReference type="NCBI Taxonomy" id="869212"/>
    <lineage>
        <taxon>Bacteria</taxon>
        <taxon>Pseudomonadati</taxon>
        <taxon>Spirochaetota</taxon>
        <taxon>Spirochaetia</taxon>
        <taxon>Leptospirales</taxon>
        <taxon>Leptospiraceae</taxon>
        <taxon>Turneriella</taxon>
    </lineage>
</organism>
<evidence type="ECO:0000313" key="5">
    <source>
        <dbReference type="Proteomes" id="UP000006048"/>
    </source>
</evidence>
<evidence type="ECO:0000256" key="2">
    <source>
        <dbReference type="SAM" id="Phobius"/>
    </source>
</evidence>
<evidence type="ECO:0000256" key="1">
    <source>
        <dbReference type="ARBA" id="ARBA00022801"/>
    </source>
</evidence>
<keyword evidence="2" id="KW-0472">Membrane</keyword>
<dbReference type="InterPro" id="IPR052016">
    <property type="entry name" value="Bact_Sigma-Reg"/>
</dbReference>
<keyword evidence="2" id="KW-0812">Transmembrane</keyword>
<dbReference type="SMART" id="SM00331">
    <property type="entry name" value="PP2C_SIG"/>
    <property type="match status" value="1"/>
</dbReference>
<dbReference type="Proteomes" id="UP000006048">
    <property type="component" value="Chromosome"/>
</dbReference>
<evidence type="ECO:0000259" key="3">
    <source>
        <dbReference type="SMART" id="SM00331"/>
    </source>
</evidence>
<proteinExistence type="predicted"/>
<dbReference type="OrthoDB" id="341868at2"/>
<feature type="transmembrane region" description="Helical" evidence="2">
    <location>
        <begin position="165"/>
        <end position="187"/>
    </location>
</feature>
<dbReference type="AlphaFoldDB" id="I4B0Y2"/>
<keyword evidence="2" id="KW-1133">Transmembrane helix</keyword>
<name>I4B0Y2_TURPD</name>
<sequence>MAPSPVVGVAERFVYRAAFSFFIKLVRHFSLGAVLWLVTLPVFPVLNYYAFLFLAGTEPRDAMQAYSAEWSAFWLGFWVTLPLYGVFSGALCRIGIPSAIGSLRRAEPVLAKSIAESEPERLRDLLRLLAKVPLGLAQVASLIYIAQALFIYFESYRIRGDIVRIGLLALIDAVVVMMLAGLVYSLAEFGCSYLRVQVKRQLSALDEASNDLISGRSGILRFLYLGFVAATSIVALVAFLFAKNNNALSEAIQFAALTFVICGTLAFIYFYTWTYSLKQLSEATYAVAMGGRGHLPMMSNDRELVEVAVNFDAATYEINTIRNYLTELVDEKTRTLSEAYNELKALKSRQDGDYYLTSNLIESLTELRPESETVVLDSLLKQFKTFEFMGNTKEIGGDMNAGYALRLQGEKYTLVINADAMGKSLQGAGGVLVLGSAIRSLIERTHITEGLRNLSPERWLKNSFLELHHLFSSFNGSMMASMICLLVHDKSGYTVMINAEHPKGIILRRGEAEFISNHEGLRKLGNNAVKGRLWVDTFVLHPGDVVILGSDGRDDLVVAYDAESQPVMNEDERRILEIVEAAEGDLPRIYMGIRNTGEIVDDISLLRLEYTSRAQKPDAQTLQRLWREHGAAEEPVARLDALRKILQVDADNMAAWRSLLRVHLRNENLVDAAFIAECMVRIRPERDFLMYSAALLYFRLGNSEKALNFADRLTLRNWHVERYLVLLGKIHESRQDEPGMREAGLLLNELEPGHEYAKKLLSNFNLG</sequence>
<dbReference type="PANTHER" id="PTHR43156">
    <property type="entry name" value="STAGE II SPORULATION PROTEIN E-RELATED"/>
    <property type="match status" value="1"/>
</dbReference>
<dbReference type="InterPro" id="IPR036457">
    <property type="entry name" value="PPM-type-like_dom_sf"/>
</dbReference>
<dbReference type="SUPFAM" id="SSF48452">
    <property type="entry name" value="TPR-like"/>
    <property type="match status" value="1"/>
</dbReference>
<feature type="domain" description="PPM-type phosphatase" evidence="3">
    <location>
        <begin position="380"/>
        <end position="610"/>
    </location>
</feature>
<feature type="transmembrane region" description="Helical" evidence="2">
    <location>
        <begin position="222"/>
        <end position="242"/>
    </location>
</feature>
<dbReference type="EMBL" id="CP002959">
    <property type="protein sequence ID" value="AFM10939.1"/>
    <property type="molecule type" value="Genomic_DNA"/>
</dbReference>
<accession>I4B0Y2</accession>
<evidence type="ECO:0000313" key="4">
    <source>
        <dbReference type="EMBL" id="AFM10939.1"/>
    </source>
</evidence>
<dbReference type="KEGG" id="tpx:Turpa_0279"/>
<feature type="transmembrane region" description="Helical" evidence="2">
    <location>
        <begin position="132"/>
        <end position="153"/>
    </location>
</feature>
<feature type="transmembrane region" description="Helical" evidence="2">
    <location>
        <begin position="72"/>
        <end position="96"/>
    </location>
</feature>
<protein>
    <submittedName>
        <fullName evidence="4">Stage II sporulation protein E</fullName>
    </submittedName>
</protein>
<dbReference type="Gene3D" id="1.25.40.10">
    <property type="entry name" value="Tetratricopeptide repeat domain"/>
    <property type="match status" value="1"/>
</dbReference>
<dbReference type="HOGENOM" id="CLU_382601_0_0_12"/>
<dbReference type="STRING" id="869212.Turpa_0279"/>
<dbReference type="Pfam" id="PF07228">
    <property type="entry name" value="SpoIIE"/>
    <property type="match status" value="1"/>
</dbReference>
<dbReference type="SUPFAM" id="SSF81606">
    <property type="entry name" value="PP2C-like"/>
    <property type="match status" value="1"/>
</dbReference>
<dbReference type="PANTHER" id="PTHR43156:SF2">
    <property type="entry name" value="STAGE II SPORULATION PROTEIN E"/>
    <property type="match status" value="1"/>
</dbReference>
<keyword evidence="5" id="KW-1185">Reference proteome</keyword>
<keyword evidence="1" id="KW-0378">Hydrolase</keyword>
<dbReference type="GO" id="GO:0016791">
    <property type="term" value="F:phosphatase activity"/>
    <property type="evidence" value="ECO:0007669"/>
    <property type="project" value="TreeGrafter"/>
</dbReference>